<evidence type="ECO:0000256" key="2">
    <source>
        <dbReference type="ARBA" id="ARBA00007635"/>
    </source>
</evidence>
<protein>
    <recommendedName>
        <fullName evidence="6">WAT1-related protein</fullName>
    </recommendedName>
</protein>
<feature type="transmembrane region" description="Helical" evidence="6">
    <location>
        <begin position="20"/>
        <end position="40"/>
    </location>
</feature>
<evidence type="ECO:0000256" key="1">
    <source>
        <dbReference type="ARBA" id="ARBA00004141"/>
    </source>
</evidence>
<keyword evidence="9" id="KW-1185">Reference proteome</keyword>
<feature type="transmembrane region" description="Helical" evidence="6">
    <location>
        <begin position="107"/>
        <end position="129"/>
    </location>
</feature>
<dbReference type="Pfam" id="PF00892">
    <property type="entry name" value="EamA"/>
    <property type="match status" value="1"/>
</dbReference>
<feature type="transmembrane region" description="Helical" evidence="6">
    <location>
        <begin position="186"/>
        <end position="206"/>
    </location>
</feature>
<feature type="domain" description="EamA" evidence="7">
    <location>
        <begin position="19"/>
        <end position="158"/>
    </location>
</feature>
<dbReference type="SUPFAM" id="SSF103481">
    <property type="entry name" value="Multidrug resistance efflux transporter EmrE"/>
    <property type="match status" value="1"/>
</dbReference>
<keyword evidence="5 6" id="KW-0472">Membrane</keyword>
<comment type="subcellular location">
    <subcellularLocation>
        <location evidence="1 6">Membrane</location>
        <topology evidence="1 6">Multi-pass membrane protein</topology>
    </subcellularLocation>
</comment>
<evidence type="ECO:0000313" key="8">
    <source>
        <dbReference type="EMBL" id="KAI3898731.1"/>
    </source>
</evidence>
<evidence type="ECO:0000256" key="3">
    <source>
        <dbReference type="ARBA" id="ARBA00022692"/>
    </source>
</evidence>
<reference evidence="8" key="1">
    <citation type="submission" date="2022-04" db="EMBL/GenBank/DDBJ databases">
        <title>A functionally conserved STORR gene fusion in Papaver species that diverged 16.8 million years ago.</title>
        <authorList>
            <person name="Catania T."/>
        </authorList>
    </citation>
    <scope>NUCLEOTIDE SEQUENCE</scope>
    <source>
        <strain evidence="8">S-188037</strain>
    </source>
</reference>
<sequence length="338" mass="37719">MTVKLCVLWRTYCRKFKPHLLMVLAHMCFTFLYFITEAAFNHGMNPHVCVTYRHVVSGLAVLPFAYFLERNVRLKLTLALFAEIFAPSLIGICLTLNMYFLSMKYTSPTFIASMINTVASLTLVIAVVLRLEVLDIRSSRGMAKILGTSVSFAGVLTMTLFKGPAVINLWGALIRIERNSVEHENWLKGSLLAVASCITWSVWYIMQAVTLKKYPAQVSLTAWMSILGAAQSAVLTAFVEHGPKAWAIGINVELWAIIYALRMVYSGLIIYVQLRCTEQKGPVFVTMFDPLSTLMVAVVAYFIHHGGVIIVAGLYLVLWSKEGDNESQTDSQVLTNLS</sequence>
<dbReference type="PANTHER" id="PTHR31218">
    <property type="entry name" value="WAT1-RELATED PROTEIN"/>
    <property type="match status" value="1"/>
</dbReference>
<dbReference type="Proteomes" id="UP001202328">
    <property type="component" value="Unassembled WGS sequence"/>
</dbReference>
<feature type="transmembrane region" description="Helical" evidence="6">
    <location>
        <begin position="52"/>
        <end position="68"/>
    </location>
</feature>
<proteinExistence type="inferred from homology"/>
<keyword evidence="3 6" id="KW-0812">Transmembrane</keyword>
<evidence type="ECO:0000256" key="6">
    <source>
        <dbReference type="RuleBase" id="RU363077"/>
    </source>
</evidence>
<dbReference type="GO" id="GO:0022857">
    <property type="term" value="F:transmembrane transporter activity"/>
    <property type="evidence" value="ECO:0007669"/>
    <property type="project" value="InterPro"/>
</dbReference>
<gene>
    <name evidence="8" type="ORF">MKW98_000844</name>
</gene>
<name>A0AAD4XCI4_9MAGN</name>
<feature type="transmembrane region" description="Helical" evidence="6">
    <location>
        <begin position="293"/>
        <end position="318"/>
    </location>
</feature>
<dbReference type="GO" id="GO:0016020">
    <property type="term" value="C:membrane"/>
    <property type="evidence" value="ECO:0007669"/>
    <property type="project" value="UniProtKB-SubCell"/>
</dbReference>
<comment type="similarity">
    <text evidence="2 6">Belongs to the drug/metabolite transporter (DMT) superfamily. Plant drug/metabolite exporter (P-DME) (TC 2.A.7.4) family.</text>
</comment>
<organism evidence="8 9">
    <name type="scientific">Papaver atlanticum</name>
    <dbReference type="NCBI Taxonomy" id="357466"/>
    <lineage>
        <taxon>Eukaryota</taxon>
        <taxon>Viridiplantae</taxon>
        <taxon>Streptophyta</taxon>
        <taxon>Embryophyta</taxon>
        <taxon>Tracheophyta</taxon>
        <taxon>Spermatophyta</taxon>
        <taxon>Magnoliopsida</taxon>
        <taxon>Ranunculales</taxon>
        <taxon>Papaveraceae</taxon>
        <taxon>Papaveroideae</taxon>
        <taxon>Papaver</taxon>
    </lineage>
</organism>
<dbReference type="InterPro" id="IPR030184">
    <property type="entry name" value="WAT1-related"/>
</dbReference>
<dbReference type="AlphaFoldDB" id="A0AAD4XCI4"/>
<dbReference type="InterPro" id="IPR037185">
    <property type="entry name" value="EmrE-like"/>
</dbReference>
<evidence type="ECO:0000256" key="5">
    <source>
        <dbReference type="ARBA" id="ARBA00023136"/>
    </source>
</evidence>
<keyword evidence="4 6" id="KW-1133">Transmembrane helix</keyword>
<feature type="transmembrane region" description="Helical" evidence="6">
    <location>
        <begin position="245"/>
        <end position="272"/>
    </location>
</feature>
<accession>A0AAD4XCI4</accession>
<comment type="caution">
    <text evidence="8">The sequence shown here is derived from an EMBL/GenBank/DDBJ whole genome shotgun (WGS) entry which is preliminary data.</text>
</comment>
<dbReference type="InterPro" id="IPR000620">
    <property type="entry name" value="EamA_dom"/>
</dbReference>
<feature type="transmembrane region" description="Helical" evidence="6">
    <location>
        <begin position="150"/>
        <end position="174"/>
    </location>
</feature>
<dbReference type="EMBL" id="JAJJMB010011819">
    <property type="protein sequence ID" value="KAI3898731.1"/>
    <property type="molecule type" value="Genomic_DNA"/>
</dbReference>
<evidence type="ECO:0000259" key="7">
    <source>
        <dbReference type="Pfam" id="PF00892"/>
    </source>
</evidence>
<feature type="transmembrane region" description="Helical" evidence="6">
    <location>
        <begin position="218"/>
        <end position="239"/>
    </location>
</feature>
<evidence type="ECO:0000256" key="4">
    <source>
        <dbReference type="ARBA" id="ARBA00022989"/>
    </source>
</evidence>
<evidence type="ECO:0000313" key="9">
    <source>
        <dbReference type="Proteomes" id="UP001202328"/>
    </source>
</evidence>
<feature type="transmembrane region" description="Helical" evidence="6">
    <location>
        <begin position="80"/>
        <end position="101"/>
    </location>
</feature>